<sequence>MYVCIFYTACTAILQGFTGGSWRGDPLQDSSSNAGAE</sequence>
<organism evidence="1">
    <name type="scientific">Arundo donax</name>
    <name type="common">Giant reed</name>
    <name type="synonym">Donax arundinaceus</name>
    <dbReference type="NCBI Taxonomy" id="35708"/>
    <lineage>
        <taxon>Eukaryota</taxon>
        <taxon>Viridiplantae</taxon>
        <taxon>Streptophyta</taxon>
        <taxon>Embryophyta</taxon>
        <taxon>Tracheophyta</taxon>
        <taxon>Spermatophyta</taxon>
        <taxon>Magnoliopsida</taxon>
        <taxon>Liliopsida</taxon>
        <taxon>Poales</taxon>
        <taxon>Poaceae</taxon>
        <taxon>PACMAD clade</taxon>
        <taxon>Arundinoideae</taxon>
        <taxon>Arundineae</taxon>
        <taxon>Arundo</taxon>
    </lineage>
</organism>
<reference evidence="1" key="1">
    <citation type="submission" date="2014-09" db="EMBL/GenBank/DDBJ databases">
        <authorList>
            <person name="Magalhaes I.L.F."/>
            <person name="Oliveira U."/>
            <person name="Santos F.R."/>
            <person name="Vidigal T.H.D.A."/>
            <person name="Brescovit A.D."/>
            <person name="Santos A.J."/>
        </authorList>
    </citation>
    <scope>NUCLEOTIDE SEQUENCE</scope>
    <source>
        <tissue evidence="1">Shoot tissue taken approximately 20 cm above the soil surface</tissue>
    </source>
</reference>
<protein>
    <submittedName>
        <fullName evidence="1">Uncharacterized protein</fullName>
    </submittedName>
</protein>
<accession>A0A0A8XPS2</accession>
<proteinExistence type="predicted"/>
<dbReference type="EMBL" id="GBRH01282179">
    <property type="protein sequence ID" value="JAD15716.1"/>
    <property type="molecule type" value="Transcribed_RNA"/>
</dbReference>
<reference evidence="1" key="2">
    <citation type="journal article" date="2015" name="Data Brief">
        <title>Shoot transcriptome of the giant reed, Arundo donax.</title>
        <authorList>
            <person name="Barrero R.A."/>
            <person name="Guerrero F.D."/>
            <person name="Moolhuijzen P."/>
            <person name="Goolsby J.A."/>
            <person name="Tidwell J."/>
            <person name="Bellgard S.E."/>
            <person name="Bellgard M.I."/>
        </authorList>
    </citation>
    <scope>NUCLEOTIDE SEQUENCE</scope>
    <source>
        <tissue evidence="1">Shoot tissue taken approximately 20 cm above the soil surface</tissue>
    </source>
</reference>
<name>A0A0A8XPS2_ARUDO</name>
<dbReference type="AlphaFoldDB" id="A0A0A8XPS2"/>
<evidence type="ECO:0000313" key="1">
    <source>
        <dbReference type="EMBL" id="JAD15716.1"/>
    </source>
</evidence>